<evidence type="ECO:0000259" key="5">
    <source>
        <dbReference type="Pfam" id="PF00551"/>
    </source>
</evidence>
<evidence type="ECO:0000256" key="3">
    <source>
        <dbReference type="ARBA" id="ARBA00022679"/>
    </source>
</evidence>
<dbReference type="EC" id="2.1.2.2" evidence="2"/>
<evidence type="ECO:0000256" key="1">
    <source>
        <dbReference type="ARBA" id="ARBA00005054"/>
    </source>
</evidence>
<dbReference type="CDD" id="cd08653">
    <property type="entry name" value="FMT_core_like_3"/>
    <property type="match status" value="1"/>
</dbReference>
<name>A0ABS7JQ44_9HELI</name>
<protein>
    <recommendedName>
        <fullName evidence="2">phosphoribosylglycinamide formyltransferase 1</fullName>
        <ecNumber evidence="2">2.1.2.2</ecNumber>
    </recommendedName>
</protein>
<dbReference type="PANTHER" id="PTHR43369:SF2">
    <property type="entry name" value="PHOSPHORIBOSYLGLYCINAMIDE FORMYLTRANSFERASE"/>
    <property type="match status" value="1"/>
</dbReference>
<evidence type="ECO:0000313" key="6">
    <source>
        <dbReference type="EMBL" id="MBX7491518.1"/>
    </source>
</evidence>
<accession>A0ABS7JQ44</accession>
<keyword evidence="4" id="KW-0658">Purine biosynthesis</keyword>
<dbReference type="EMBL" id="JAIGYQ010000015">
    <property type="protein sequence ID" value="MBX7491518.1"/>
    <property type="molecule type" value="Genomic_DNA"/>
</dbReference>
<dbReference type="Gene3D" id="3.40.50.170">
    <property type="entry name" value="Formyl transferase, N-terminal domain"/>
    <property type="match status" value="1"/>
</dbReference>
<gene>
    <name evidence="6" type="ORF">K4G57_08610</name>
</gene>
<keyword evidence="3 6" id="KW-0808">Transferase</keyword>
<dbReference type="InterPro" id="IPR002376">
    <property type="entry name" value="Formyl_transf_N"/>
</dbReference>
<dbReference type="PANTHER" id="PTHR43369">
    <property type="entry name" value="PHOSPHORIBOSYLGLYCINAMIDE FORMYLTRANSFERASE"/>
    <property type="match status" value="1"/>
</dbReference>
<evidence type="ECO:0000313" key="7">
    <source>
        <dbReference type="Proteomes" id="UP000700059"/>
    </source>
</evidence>
<dbReference type="RefSeq" id="WP_221532773.1">
    <property type="nucleotide sequence ID" value="NZ_JAIGYP010000015.1"/>
</dbReference>
<dbReference type="InterPro" id="IPR036477">
    <property type="entry name" value="Formyl_transf_N_sf"/>
</dbReference>
<evidence type="ECO:0000256" key="4">
    <source>
        <dbReference type="ARBA" id="ARBA00022755"/>
    </source>
</evidence>
<reference evidence="6 7" key="1">
    <citation type="submission" date="2021-08" db="EMBL/GenBank/DDBJ databases">
        <title>Helicobacter spp. isolated from feces of Anatolian Ground Squirrel (Spermophilus xanthoprymnus) in Turkey.</title>
        <authorList>
            <person name="Aydin F."/>
            <person name="Abay S."/>
            <person name="Kayman T."/>
            <person name="Karakaya E."/>
            <person name="Saticioglu I.B."/>
        </authorList>
    </citation>
    <scope>NUCLEOTIDE SEQUENCE [LARGE SCALE GENOMIC DNA]</scope>
    <source>
        <strain evidence="6 7">Faydin-H70</strain>
    </source>
</reference>
<evidence type="ECO:0000256" key="2">
    <source>
        <dbReference type="ARBA" id="ARBA00012254"/>
    </source>
</evidence>
<keyword evidence="7" id="KW-1185">Reference proteome</keyword>
<dbReference type="Proteomes" id="UP000700059">
    <property type="component" value="Unassembled WGS sequence"/>
</dbReference>
<comment type="pathway">
    <text evidence="1">Purine metabolism; IMP biosynthesis via de novo pathway; N(2)-formyl-N(1)-(5-phospho-D-ribosyl)glycinamide from N(1)-(5-phospho-D-ribosyl)glycinamide (10-formyl THF route): step 1/1.</text>
</comment>
<organism evidence="6 7">
    <name type="scientific">Helicobacter turcicus</name>
    <dbReference type="NCBI Taxonomy" id="2867412"/>
    <lineage>
        <taxon>Bacteria</taxon>
        <taxon>Pseudomonadati</taxon>
        <taxon>Campylobacterota</taxon>
        <taxon>Epsilonproteobacteria</taxon>
        <taxon>Campylobacterales</taxon>
        <taxon>Helicobacteraceae</taxon>
        <taxon>Helicobacter</taxon>
    </lineage>
</organism>
<dbReference type="SUPFAM" id="SSF53328">
    <property type="entry name" value="Formyltransferase"/>
    <property type="match status" value="1"/>
</dbReference>
<proteinExistence type="predicted"/>
<dbReference type="Pfam" id="PF00551">
    <property type="entry name" value="Formyl_trans_N"/>
    <property type="match status" value="1"/>
</dbReference>
<sequence>MQKIIILTSDALRHTFMRKALALDENIKVLKSYCEKQSAIFKASFKDEFQSRHLQARDQSEKDFFESFVELSPDYSNPCYIEKNAINTQEKFDEILALKPDLLVAYGCSILKPHLIKAFRDRILNVHLGLSPYYRGSGTNFFPFVNGELEYIGATFMYMDEGIDTGDIIHQIQAEIYPNDDMHKIGNRLIARIAKVYRGIIKEFENLEKLEQPKDKKSGKLYRNSDFTPLATKKAYDNLANSLQDYFSQKRQVKILQNPSLKDLL</sequence>
<feature type="domain" description="Formyl transferase N-terminal" evidence="5">
    <location>
        <begin position="72"/>
        <end position="190"/>
    </location>
</feature>
<comment type="caution">
    <text evidence="6">The sequence shown here is derived from an EMBL/GenBank/DDBJ whole genome shotgun (WGS) entry which is preliminary data.</text>
</comment>
<dbReference type="GO" id="GO:0016740">
    <property type="term" value="F:transferase activity"/>
    <property type="evidence" value="ECO:0007669"/>
    <property type="project" value="UniProtKB-KW"/>
</dbReference>